<comment type="caution">
    <text evidence="1">The sequence shown here is derived from an EMBL/GenBank/DDBJ whole genome shotgun (WGS) entry which is preliminary data.</text>
</comment>
<reference evidence="1 2" key="1">
    <citation type="submission" date="2020-07" db="EMBL/GenBank/DDBJ databases">
        <authorList>
            <person name="Feng H."/>
        </authorList>
    </citation>
    <scope>NUCLEOTIDE SEQUENCE [LARGE SCALE GENOMIC DNA]</scope>
    <source>
        <strain evidence="2">s-11</strain>
    </source>
</reference>
<dbReference type="AlphaFoldDB" id="A0A7W1X8M3"/>
<organism evidence="1 2">
    <name type="scientific">Thermoactinomyces daqus</name>
    <dbReference type="NCBI Taxonomy" id="1329516"/>
    <lineage>
        <taxon>Bacteria</taxon>
        <taxon>Bacillati</taxon>
        <taxon>Bacillota</taxon>
        <taxon>Bacilli</taxon>
        <taxon>Bacillales</taxon>
        <taxon>Thermoactinomycetaceae</taxon>
        <taxon>Thermoactinomyces</taxon>
    </lineage>
</organism>
<dbReference type="Proteomes" id="UP000530514">
    <property type="component" value="Unassembled WGS sequence"/>
</dbReference>
<sequence>MKNNALHSRMADVLYRRFKNDCMEYGLSISEAIEIIIDREIDRLEALKEAISHEFVSPKKTADPYEWAARFVREHGALPSRGMIAEATGASEWTARKARQAAEELLDEKE</sequence>
<evidence type="ECO:0000313" key="2">
    <source>
        <dbReference type="Proteomes" id="UP000530514"/>
    </source>
</evidence>
<protein>
    <submittedName>
        <fullName evidence="1">Uncharacterized protein</fullName>
    </submittedName>
</protein>
<name>A0A7W1X8M3_9BACL</name>
<accession>A0A7W1X8M3</accession>
<keyword evidence="2" id="KW-1185">Reference proteome</keyword>
<evidence type="ECO:0000313" key="1">
    <source>
        <dbReference type="EMBL" id="MBA4542029.1"/>
    </source>
</evidence>
<dbReference type="RefSeq" id="WP_033099432.1">
    <property type="nucleotide sequence ID" value="NZ_JACEIP010000004.1"/>
</dbReference>
<dbReference type="EMBL" id="JACEIP010000004">
    <property type="protein sequence ID" value="MBA4542029.1"/>
    <property type="molecule type" value="Genomic_DNA"/>
</dbReference>
<proteinExistence type="predicted"/>
<gene>
    <name evidence="1" type="ORF">H1164_03820</name>
</gene>